<evidence type="ECO:0000256" key="6">
    <source>
        <dbReference type="ARBA" id="ARBA00023136"/>
    </source>
</evidence>
<dbReference type="EMBL" id="JABERG010000023">
    <property type="protein sequence ID" value="NNH88854.1"/>
    <property type="molecule type" value="Genomic_DNA"/>
</dbReference>
<dbReference type="InterPro" id="IPR005594">
    <property type="entry name" value="YadA_C"/>
</dbReference>
<evidence type="ECO:0000313" key="10">
    <source>
        <dbReference type="Proteomes" id="UP000546536"/>
    </source>
</evidence>
<keyword evidence="7" id="KW-0998">Cell outer membrane</keyword>
<evidence type="ECO:0000256" key="2">
    <source>
        <dbReference type="ARBA" id="ARBA00004442"/>
    </source>
</evidence>
<evidence type="ECO:0000256" key="4">
    <source>
        <dbReference type="ARBA" id="ARBA00022692"/>
    </source>
</evidence>
<evidence type="ECO:0000256" key="3">
    <source>
        <dbReference type="ARBA" id="ARBA00022452"/>
    </source>
</evidence>
<keyword evidence="5" id="KW-0732">Signal</keyword>
<dbReference type="Gene3D" id="2.150.10.10">
    <property type="entry name" value="Serralysin-like metalloprotease, C-terminal"/>
    <property type="match status" value="1"/>
</dbReference>
<keyword evidence="3" id="KW-1134">Transmembrane beta strand</keyword>
<sequence>MAVGNRTIANGDLSVALGTDSRAEKYTANTVAYLTAVTNDDVTRGVVSVGSTQKNSEFARRIVNVAGGVDNTMLQTLKQQYATLYSDAQKVSKELNETGASSLTQQQVNTQAKRLDVADELLKTHPADINTNAADIKTNTANIAKTNERLDGVSETVVGHTTQIEENTASIESLQQSMSDFMPSVTNRMNKLNKKMDENRKRADAGIASAIALLPQPTVAGRTSMGMAMGFNGGESAISMGVVHNFMQGKASVKVGTSYNSQDKASGDVGFGWTFN</sequence>
<protein>
    <submittedName>
        <fullName evidence="9">YadA C-terminal domain-containing protein</fullName>
    </submittedName>
</protein>
<name>A0ABX1V8J8_9GAMM</name>
<dbReference type="Gene3D" id="3.30.1300.30">
    <property type="entry name" value="GSPII I/J protein-like"/>
    <property type="match status" value="1"/>
</dbReference>
<organism evidence="9 10">
    <name type="scientific">Acinetobacter terrae</name>
    <dbReference type="NCBI Taxonomy" id="2731247"/>
    <lineage>
        <taxon>Bacteria</taxon>
        <taxon>Pseudomonadati</taxon>
        <taxon>Pseudomonadota</taxon>
        <taxon>Gammaproteobacteria</taxon>
        <taxon>Moraxellales</taxon>
        <taxon>Moraxellaceae</taxon>
        <taxon>Acinetobacter</taxon>
        <taxon>Acinetobacter Taxon 24</taxon>
    </lineage>
</organism>
<comment type="caution">
    <text evidence="9">The sequence shown here is derived from an EMBL/GenBank/DDBJ whole genome shotgun (WGS) entry which is preliminary data.</text>
</comment>
<evidence type="ECO:0000259" key="8">
    <source>
        <dbReference type="Pfam" id="PF03895"/>
    </source>
</evidence>
<evidence type="ECO:0000256" key="5">
    <source>
        <dbReference type="ARBA" id="ARBA00022729"/>
    </source>
</evidence>
<feature type="domain" description="Trimeric autotransporter adhesin YadA-like C-terminal membrane anchor" evidence="8">
    <location>
        <begin position="215"/>
        <end position="275"/>
    </location>
</feature>
<keyword evidence="4" id="KW-0812">Transmembrane</keyword>
<dbReference type="Proteomes" id="UP000546536">
    <property type="component" value="Unassembled WGS sequence"/>
</dbReference>
<dbReference type="InterPro" id="IPR045584">
    <property type="entry name" value="Pilin-like"/>
</dbReference>
<evidence type="ECO:0000256" key="7">
    <source>
        <dbReference type="ARBA" id="ARBA00023237"/>
    </source>
</evidence>
<accession>A0ABX1V8J8</accession>
<dbReference type="SUPFAM" id="SSF54523">
    <property type="entry name" value="Pili subunits"/>
    <property type="match status" value="1"/>
</dbReference>
<dbReference type="RefSeq" id="WP_171533040.1">
    <property type="nucleotide sequence ID" value="NZ_JABERG010000023.1"/>
</dbReference>
<gene>
    <name evidence="9" type="ORF">HLH13_14325</name>
</gene>
<proteinExistence type="predicted"/>
<comment type="subcellular location">
    <subcellularLocation>
        <location evidence="2">Cell outer membrane</location>
    </subcellularLocation>
    <subcellularLocation>
        <location evidence="1">Cell surface</location>
    </subcellularLocation>
</comment>
<keyword evidence="6" id="KW-0472">Membrane</keyword>
<dbReference type="InterPro" id="IPR011049">
    <property type="entry name" value="Serralysin-like_metalloprot_C"/>
</dbReference>
<evidence type="ECO:0000256" key="1">
    <source>
        <dbReference type="ARBA" id="ARBA00004241"/>
    </source>
</evidence>
<dbReference type="Pfam" id="PF03895">
    <property type="entry name" value="YadA_anchor"/>
    <property type="match status" value="1"/>
</dbReference>
<keyword evidence="10" id="KW-1185">Reference proteome</keyword>
<evidence type="ECO:0000313" key="9">
    <source>
        <dbReference type="EMBL" id="NNH88854.1"/>
    </source>
</evidence>
<dbReference type="SUPFAM" id="SSF101967">
    <property type="entry name" value="Adhesin YadA, collagen-binding domain"/>
    <property type="match status" value="1"/>
</dbReference>
<reference evidence="9 10" key="1">
    <citation type="submission" date="2020-04" db="EMBL/GenBank/DDBJ databases">
        <title>Acinetobacter Taxon 24.</title>
        <authorList>
            <person name="Nemec A."/>
            <person name="Radolfova-Krizova L."/>
            <person name="Higgins P.G."/>
            <person name="Spanelova P."/>
        </authorList>
    </citation>
    <scope>NUCLEOTIDE SEQUENCE [LARGE SCALE GENOMIC DNA]</scope>
    <source>
        <strain evidence="9 10">ANC 4279</strain>
    </source>
</reference>